<evidence type="ECO:0000259" key="3">
    <source>
        <dbReference type="Pfam" id="PF01551"/>
    </source>
</evidence>
<dbReference type="SUPFAM" id="SSF51261">
    <property type="entry name" value="Duplicated hybrid motif"/>
    <property type="match status" value="1"/>
</dbReference>
<keyword evidence="2" id="KW-0472">Membrane</keyword>
<keyword evidence="5" id="KW-1185">Reference proteome</keyword>
<feature type="domain" description="M23ase beta-sheet core" evidence="3">
    <location>
        <begin position="175"/>
        <end position="255"/>
    </location>
</feature>
<proteinExistence type="predicted"/>
<feature type="region of interest" description="Disordered" evidence="1">
    <location>
        <begin position="121"/>
        <end position="152"/>
    </location>
</feature>
<name>A0A3N0E5Q8_9ACTN</name>
<organism evidence="4 5">
    <name type="scientific">Halostreptopolyspora alba</name>
    <dbReference type="NCBI Taxonomy" id="2487137"/>
    <lineage>
        <taxon>Bacteria</taxon>
        <taxon>Bacillati</taxon>
        <taxon>Actinomycetota</taxon>
        <taxon>Actinomycetes</taxon>
        <taxon>Streptosporangiales</taxon>
        <taxon>Nocardiopsidaceae</taxon>
        <taxon>Halostreptopolyspora</taxon>
    </lineage>
</organism>
<feature type="transmembrane region" description="Helical" evidence="2">
    <location>
        <begin position="21"/>
        <end position="40"/>
    </location>
</feature>
<evidence type="ECO:0000313" key="5">
    <source>
        <dbReference type="Proteomes" id="UP000269198"/>
    </source>
</evidence>
<evidence type="ECO:0000256" key="1">
    <source>
        <dbReference type="SAM" id="MobiDB-lite"/>
    </source>
</evidence>
<dbReference type="CDD" id="cd12797">
    <property type="entry name" value="M23_peptidase"/>
    <property type="match status" value="1"/>
</dbReference>
<sequence>MTGHDHEPPRWFVAMVRCRGVTGPVGFALMIVGVAVAALAPPELVPGPVRLGVPIAGVVLMCLTLFLSVLPLDPVGPAAPPRILRVPVDGEWEGCNSPVDGVPSHGTHGYGQTYAIDLVPRDEDRSRPTGQRGGSFRRPETVPGFGKPVRAPSEGTVLAVHDRSRDHRVRQGRLGHAVLAVESMARELAGRRALLGNHIVLACAGSDTYVVLAHLRRGSTTVRVGDRVQPGQLLGHCGNSGNTTTPHLHIQLMEHPRASVAAGLRFVFDEFDSRGERRHAALPANGELMRAVPTSESR</sequence>
<dbReference type="EMBL" id="RJMB01000018">
    <property type="protein sequence ID" value="RNL83157.1"/>
    <property type="molecule type" value="Genomic_DNA"/>
</dbReference>
<keyword evidence="2" id="KW-1133">Transmembrane helix</keyword>
<evidence type="ECO:0000256" key="2">
    <source>
        <dbReference type="SAM" id="Phobius"/>
    </source>
</evidence>
<dbReference type="InterPro" id="IPR011055">
    <property type="entry name" value="Dup_hybrid_motif"/>
</dbReference>
<accession>A0A3N0E5Q8</accession>
<keyword evidence="2" id="KW-0812">Transmembrane</keyword>
<reference evidence="4 5" key="1">
    <citation type="submission" date="2018-11" db="EMBL/GenBank/DDBJ databases">
        <title>The genome draft of YIM 96095.</title>
        <authorList>
            <person name="Tang S.-K."/>
            <person name="Chunyu W.-X."/>
            <person name="Feng Y.-Z."/>
        </authorList>
    </citation>
    <scope>NUCLEOTIDE SEQUENCE [LARGE SCALE GENOMIC DNA]</scope>
    <source>
        <strain evidence="4 5">YIM 96095</strain>
    </source>
</reference>
<dbReference type="PANTHER" id="PTHR21666">
    <property type="entry name" value="PEPTIDASE-RELATED"/>
    <property type="match status" value="1"/>
</dbReference>
<dbReference type="AlphaFoldDB" id="A0A3N0E5Q8"/>
<dbReference type="PANTHER" id="PTHR21666:SF270">
    <property type="entry name" value="MUREIN HYDROLASE ACTIVATOR ENVC"/>
    <property type="match status" value="1"/>
</dbReference>
<dbReference type="InterPro" id="IPR016047">
    <property type="entry name" value="M23ase_b-sheet_dom"/>
</dbReference>
<protein>
    <submittedName>
        <fullName evidence="4">M23 family metallopeptidase</fullName>
    </submittedName>
</protein>
<dbReference type="Pfam" id="PF01551">
    <property type="entry name" value="Peptidase_M23"/>
    <property type="match status" value="1"/>
</dbReference>
<evidence type="ECO:0000313" key="4">
    <source>
        <dbReference type="EMBL" id="RNL83157.1"/>
    </source>
</evidence>
<dbReference type="GO" id="GO:0004222">
    <property type="term" value="F:metalloendopeptidase activity"/>
    <property type="evidence" value="ECO:0007669"/>
    <property type="project" value="TreeGrafter"/>
</dbReference>
<dbReference type="Proteomes" id="UP000269198">
    <property type="component" value="Unassembled WGS sequence"/>
</dbReference>
<comment type="caution">
    <text evidence="4">The sequence shown here is derived from an EMBL/GenBank/DDBJ whole genome shotgun (WGS) entry which is preliminary data.</text>
</comment>
<gene>
    <name evidence="4" type="ORF">EFW17_16770</name>
</gene>
<dbReference type="InterPro" id="IPR050570">
    <property type="entry name" value="Cell_wall_metabolism_enzyme"/>
</dbReference>
<dbReference type="Gene3D" id="2.70.70.10">
    <property type="entry name" value="Glucose Permease (Domain IIA)"/>
    <property type="match status" value="1"/>
</dbReference>
<feature type="transmembrane region" description="Helical" evidence="2">
    <location>
        <begin position="52"/>
        <end position="72"/>
    </location>
</feature>